<dbReference type="GeneID" id="77013442"/>
<dbReference type="AlphaFoldDB" id="A0AAP5UY43"/>
<dbReference type="RefSeq" id="WP_256737729.1">
    <property type="nucleotide sequence ID" value="NZ_CP010026.1"/>
</dbReference>
<protein>
    <submittedName>
        <fullName evidence="1">Uncharacterized protein</fullName>
    </submittedName>
</protein>
<dbReference type="EMBL" id="JANSLM010000028">
    <property type="protein sequence ID" value="MDT8843675.1"/>
    <property type="molecule type" value="Genomic_DNA"/>
</dbReference>
<gene>
    <name evidence="1" type="ORF">ParKJ_40440</name>
</gene>
<sequence>MKFTIGMDLRALNTALDQPDVGAAWNREFGERSHEMIRGWII</sequence>
<proteinExistence type="predicted"/>
<comment type="caution">
    <text evidence="1">The sequence shown here is derived from an EMBL/GenBank/DDBJ whole genome shotgun (WGS) entry which is preliminary data.</text>
</comment>
<accession>A0AAP5UY43</accession>
<organism evidence="1 2">
    <name type="scientific">Paraburkholderia fungorum</name>
    <dbReference type="NCBI Taxonomy" id="134537"/>
    <lineage>
        <taxon>Bacteria</taxon>
        <taxon>Pseudomonadati</taxon>
        <taxon>Pseudomonadota</taxon>
        <taxon>Betaproteobacteria</taxon>
        <taxon>Burkholderiales</taxon>
        <taxon>Burkholderiaceae</taxon>
        <taxon>Paraburkholderia</taxon>
    </lineage>
</organism>
<evidence type="ECO:0000313" key="1">
    <source>
        <dbReference type="EMBL" id="MDT8843675.1"/>
    </source>
</evidence>
<reference evidence="1" key="1">
    <citation type="submission" date="2022-08" db="EMBL/GenBank/DDBJ databases">
        <authorList>
            <person name="Kim S.-J."/>
        </authorList>
    </citation>
    <scope>NUCLEOTIDE SEQUENCE</scope>
    <source>
        <strain evidence="1">KJ</strain>
    </source>
</reference>
<dbReference type="Proteomes" id="UP001246473">
    <property type="component" value="Unassembled WGS sequence"/>
</dbReference>
<evidence type="ECO:0000313" key="2">
    <source>
        <dbReference type="Proteomes" id="UP001246473"/>
    </source>
</evidence>
<name>A0AAP5UY43_9BURK</name>